<organism evidence="2 3">
    <name type="scientific">Neolewinella antarctica</name>
    <dbReference type="NCBI Taxonomy" id="442734"/>
    <lineage>
        <taxon>Bacteria</taxon>
        <taxon>Pseudomonadati</taxon>
        <taxon>Bacteroidota</taxon>
        <taxon>Saprospiria</taxon>
        <taxon>Saprospirales</taxon>
        <taxon>Lewinellaceae</taxon>
        <taxon>Neolewinella</taxon>
    </lineage>
</organism>
<proteinExistence type="predicted"/>
<dbReference type="RefSeq" id="WP_168039115.1">
    <property type="nucleotide sequence ID" value="NZ_JAATJH010000006.1"/>
</dbReference>
<feature type="signal peptide" evidence="1">
    <location>
        <begin position="1"/>
        <end position="27"/>
    </location>
</feature>
<accession>A0ABX0XEI3</accession>
<keyword evidence="1" id="KW-0732">Signal</keyword>
<keyword evidence="3" id="KW-1185">Reference proteome</keyword>
<sequence length="178" mass="19518">MKQYFPFLCIATTLLVAFFAISAYRQAAPGARLYNQYFTANSPIGYTTDRALGLTALAGDAAILEQGKRYHQDTDYDLALVSLRTYLDHNPVPNDYLPELLAGTAAMATGNYAEARSHLWQLPESDSDADGAALWYLSLLDLREENLVAARGKLRLLAGSPAGRQYPVEEVLGELGLE</sequence>
<name>A0ABX0XEI3_9BACT</name>
<protein>
    <recommendedName>
        <fullName evidence="4">Tetratricopeptide repeat protein</fullName>
    </recommendedName>
</protein>
<dbReference type="EMBL" id="JAATJH010000006">
    <property type="protein sequence ID" value="NJC27730.1"/>
    <property type="molecule type" value="Genomic_DNA"/>
</dbReference>
<feature type="chain" id="PRO_5046325117" description="Tetratricopeptide repeat protein" evidence="1">
    <location>
        <begin position="28"/>
        <end position="178"/>
    </location>
</feature>
<gene>
    <name evidence="2" type="ORF">GGR27_003248</name>
</gene>
<evidence type="ECO:0000256" key="1">
    <source>
        <dbReference type="SAM" id="SignalP"/>
    </source>
</evidence>
<evidence type="ECO:0008006" key="4">
    <source>
        <dbReference type="Google" id="ProtNLM"/>
    </source>
</evidence>
<dbReference type="Proteomes" id="UP000770785">
    <property type="component" value="Unassembled WGS sequence"/>
</dbReference>
<comment type="caution">
    <text evidence="2">The sequence shown here is derived from an EMBL/GenBank/DDBJ whole genome shotgun (WGS) entry which is preliminary data.</text>
</comment>
<evidence type="ECO:0000313" key="2">
    <source>
        <dbReference type="EMBL" id="NJC27730.1"/>
    </source>
</evidence>
<reference evidence="2 3" key="1">
    <citation type="submission" date="2020-03" db="EMBL/GenBank/DDBJ databases">
        <title>Genomic Encyclopedia of Type Strains, Phase IV (KMG-IV): sequencing the most valuable type-strain genomes for metagenomic binning, comparative biology and taxonomic classification.</title>
        <authorList>
            <person name="Goeker M."/>
        </authorList>
    </citation>
    <scope>NUCLEOTIDE SEQUENCE [LARGE SCALE GENOMIC DNA]</scope>
    <source>
        <strain evidence="2 3">DSM 105096</strain>
    </source>
</reference>
<evidence type="ECO:0000313" key="3">
    <source>
        <dbReference type="Proteomes" id="UP000770785"/>
    </source>
</evidence>